<accession>A0A9D5CJV2</accession>
<reference evidence="1" key="1">
    <citation type="submission" date="2021-03" db="EMBL/GenBank/DDBJ databases">
        <authorList>
            <person name="Li Z."/>
            <person name="Yang C."/>
        </authorList>
    </citation>
    <scope>NUCLEOTIDE SEQUENCE</scope>
    <source>
        <strain evidence="1">Dzin_1.0</strain>
        <tissue evidence="1">Leaf</tissue>
    </source>
</reference>
<keyword evidence="2" id="KW-1185">Reference proteome</keyword>
<protein>
    <submittedName>
        <fullName evidence="1">Uncharacterized protein</fullName>
    </submittedName>
</protein>
<dbReference type="SUPFAM" id="SSF53686">
    <property type="entry name" value="Tryptophan synthase beta subunit-like PLP-dependent enzymes"/>
    <property type="match status" value="1"/>
</dbReference>
<dbReference type="Proteomes" id="UP001085076">
    <property type="component" value="Miscellaneous, Linkage group lg04"/>
</dbReference>
<dbReference type="InterPro" id="IPR036052">
    <property type="entry name" value="TrpB-like_PALP_sf"/>
</dbReference>
<dbReference type="EMBL" id="JAGGNH010000004">
    <property type="protein sequence ID" value="KAJ0973887.1"/>
    <property type="molecule type" value="Genomic_DNA"/>
</dbReference>
<dbReference type="OrthoDB" id="685907at2759"/>
<gene>
    <name evidence="1" type="ORF">J5N97_015852</name>
</gene>
<proteinExistence type="predicted"/>
<comment type="caution">
    <text evidence="1">The sequence shown here is derived from an EMBL/GenBank/DDBJ whole genome shotgun (WGS) entry which is preliminary data.</text>
</comment>
<evidence type="ECO:0000313" key="2">
    <source>
        <dbReference type="Proteomes" id="UP001085076"/>
    </source>
</evidence>
<name>A0A9D5CJV2_9LILI</name>
<dbReference type="AlphaFoldDB" id="A0A9D5CJV2"/>
<dbReference type="Gene3D" id="3.40.50.1100">
    <property type="match status" value="2"/>
</dbReference>
<sequence length="215" mass="24504">MQMVSNLPGVQAMRIVDCPGFLRNVGMLPSLQTLEWADSSMMFLPNWMIPYPLPIFPNLQRIYIMVADVLTLCRCLKDGPDWPKIQHIPIVFIAVMNGPEYIYYIKELYIFKTNLPAFAAAPPPPRPPFYDHRSSVWELREGGACELRQGLWQASLSCVDVNATRIGLVGWTPLVELKQIVKVEGLDVRIVGKIESYQPLSSIKDRNALRSIEMW</sequence>
<reference evidence="1" key="2">
    <citation type="journal article" date="2022" name="Hortic Res">
        <title>The genome of Dioscorea zingiberensis sheds light on the biosynthesis, origin and evolution of the medicinally important diosgenin saponins.</title>
        <authorList>
            <person name="Li Y."/>
            <person name="Tan C."/>
            <person name="Li Z."/>
            <person name="Guo J."/>
            <person name="Li S."/>
            <person name="Chen X."/>
            <person name="Wang C."/>
            <person name="Dai X."/>
            <person name="Yang H."/>
            <person name="Song W."/>
            <person name="Hou L."/>
            <person name="Xu J."/>
            <person name="Tong Z."/>
            <person name="Xu A."/>
            <person name="Yuan X."/>
            <person name="Wang W."/>
            <person name="Yang Q."/>
            <person name="Chen L."/>
            <person name="Sun Z."/>
            <person name="Wang K."/>
            <person name="Pan B."/>
            <person name="Chen J."/>
            <person name="Bao Y."/>
            <person name="Liu F."/>
            <person name="Qi X."/>
            <person name="Gang D.R."/>
            <person name="Wen J."/>
            <person name="Li J."/>
        </authorList>
    </citation>
    <scope>NUCLEOTIDE SEQUENCE</scope>
    <source>
        <strain evidence="1">Dzin_1.0</strain>
    </source>
</reference>
<organism evidence="1 2">
    <name type="scientific">Dioscorea zingiberensis</name>
    <dbReference type="NCBI Taxonomy" id="325984"/>
    <lineage>
        <taxon>Eukaryota</taxon>
        <taxon>Viridiplantae</taxon>
        <taxon>Streptophyta</taxon>
        <taxon>Embryophyta</taxon>
        <taxon>Tracheophyta</taxon>
        <taxon>Spermatophyta</taxon>
        <taxon>Magnoliopsida</taxon>
        <taxon>Liliopsida</taxon>
        <taxon>Dioscoreales</taxon>
        <taxon>Dioscoreaceae</taxon>
        <taxon>Dioscorea</taxon>
    </lineage>
</organism>
<evidence type="ECO:0000313" key="1">
    <source>
        <dbReference type="EMBL" id="KAJ0973887.1"/>
    </source>
</evidence>